<keyword evidence="3 7" id="KW-0812">Transmembrane</keyword>
<evidence type="ECO:0000256" key="5">
    <source>
        <dbReference type="ARBA" id="ARBA00022989"/>
    </source>
</evidence>
<comment type="subcellular location">
    <subcellularLocation>
        <location evidence="1">Endomembrane system</location>
        <topology evidence="1">Multi-pass membrane protein</topology>
    </subcellularLocation>
    <subcellularLocation>
        <location evidence="2">Endoplasmic reticulum membrane</location>
    </subcellularLocation>
</comment>
<gene>
    <name evidence="8" type="ORF">MNB_SV-12-1118</name>
</gene>
<protein>
    <submittedName>
        <fullName evidence="8">Uncharacterized protein</fullName>
    </submittedName>
</protein>
<reference evidence="8" key="1">
    <citation type="submission" date="2016-10" db="EMBL/GenBank/DDBJ databases">
        <authorList>
            <person name="de Groot N.N."/>
        </authorList>
    </citation>
    <scope>NUCLEOTIDE SEQUENCE</scope>
</reference>
<evidence type="ECO:0000256" key="3">
    <source>
        <dbReference type="ARBA" id="ARBA00022692"/>
    </source>
</evidence>
<evidence type="ECO:0000256" key="1">
    <source>
        <dbReference type="ARBA" id="ARBA00004127"/>
    </source>
</evidence>
<dbReference type="GO" id="GO:0071763">
    <property type="term" value="P:nuclear membrane organization"/>
    <property type="evidence" value="ECO:0007669"/>
    <property type="project" value="TreeGrafter"/>
</dbReference>
<evidence type="ECO:0000256" key="7">
    <source>
        <dbReference type="SAM" id="Phobius"/>
    </source>
</evidence>
<dbReference type="EMBL" id="FPHE01000014">
    <property type="protein sequence ID" value="SFV51001.1"/>
    <property type="molecule type" value="Genomic_DNA"/>
</dbReference>
<evidence type="ECO:0000256" key="2">
    <source>
        <dbReference type="ARBA" id="ARBA00004586"/>
    </source>
</evidence>
<dbReference type="GO" id="GO:0005637">
    <property type="term" value="C:nuclear inner membrane"/>
    <property type="evidence" value="ECO:0007669"/>
    <property type="project" value="TreeGrafter"/>
</dbReference>
<evidence type="ECO:0000256" key="6">
    <source>
        <dbReference type="ARBA" id="ARBA00023136"/>
    </source>
</evidence>
<sequence length="389" mass="43074">MNHFTETTTTSYGENIGSSFKGILFGIILIIGSIILLSYNENRSINQTLALEEMQSKIITLQSTKYDTKYENNPILIQGEVTPIKELEDSQFGVKSDGLVLERRVEMYQWRENKTTKSEDKMGGSTETTTTYDYAKEWSSTSIDSSSFKHPENHQNPPMAYSRATYTTDANIGDFYLSKNIINHFSTGSSFDGLSSMPDKIGDMKNYKSYLYKGKNPNTPAIGDIKITYTQAPKGTYSLAGMVKKKALVPYISQNDRTLLFVRNGIVSADKIFQEEFDSNSMLTWGLRAIGLLLMFFGFKLIMGPLATLANVIPMFGSLIGGASSIVAGVLTLLLGSIVIAIAWFASRPILSLIIIAVGIGLTVILNRFKKDKGSFGQNSQTTPPPRRR</sequence>
<dbReference type="InterPro" id="IPR012430">
    <property type="entry name" value="TMEM43_fam"/>
</dbReference>
<dbReference type="AlphaFoldDB" id="A0A1W1BBN8"/>
<feature type="transmembrane region" description="Helical" evidence="7">
    <location>
        <begin position="20"/>
        <end position="39"/>
    </location>
</feature>
<keyword evidence="4" id="KW-0256">Endoplasmic reticulum</keyword>
<evidence type="ECO:0000313" key="8">
    <source>
        <dbReference type="EMBL" id="SFV51001.1"/>
    </source>
</evidence>
<dbReference type="PANTHER" id="PTHR13416:SF2">
    <property type="entry name" value="TRANSMEMBRANE PROTEIN 43"/>
    <property type="match status" value="1"/>
</dbReference>
<organism evidence="8">
    <name type="scientific">hydrothermal vent metagenome</name>
    <dbReference type="NCBI Taxonomy" id="652676"/>
    <lineage>
        <taxon>unclassified sequences</taxon>
        <taxon>metagenomes</taxon>
        <taxon>ecological metagenomes</taxon>
    </lineage>
</organism>
<dbReference type="GO" id="GO:0006629">
    <property type="term" value="P:lipid metabolic process"/>
    <property type="evidence" value="ECO:0007669"/>
    <property type="project" value="TreeGrafter"/>
</dbReference>
<dbReference type="Pfam" id="PF07787">
    <property type="entry name" value="TMEM43"/>
    <property type="match status" value="1"/>
</dbReference>
<feature type="transmembrane region" description="Helical" evidence="7">
    <location>
        <begin position="289"/>
        <end position="313"/>
    </location>
</feature>
<proteinExistence type="predicted"/>
<feature type="transmembrane region" description="Helical" evidence="7">
    <location>
        <begin position="350"/>
        <end position="369"/>
    </location>
</feature>
<dbReference type="GO" id="GO:0005789">
    <property type="term" value="C:endoplasmic reticulum membrane"/>
    <property type="evidence" value="ECO:0007669"/>
    <property type="project" value="UniProtKB-SubCell"/>
</dbReference>
<name>A0A1W1BBN8_9ZZZZ</name>
<feature type="transmembrane region" description="Helical" evidence="7">
    <location>
        <begin position="319"/>
        <end position="343"/>
    </location>
</feature>
<accession>A0A1W1BBN8</accession>
<keyword evidence="6 7" id="KW-0472">Membrane</keyword>
<dbReference type="PANTHER" id="PTHR13416">
    <property type="match status" value="1"/>
</dbReference>
<evidence type="ECO:0000256" key="4">
    <source>
        <dbReference type="ARBA" id="ARBA00022824"/>
    </source>
</evidence>
<keyword evidence="5 7" id="KW-1133">Transmembrane helix</keyword>